<reference evidence="6 7" key="1">
    <citation type="submission" date="2017-09" db="EMBL/GenBank/DDBJ databases">
        <title>Genomics of the genus Arcobacter.</title>
        <authorList>
            <person name="Perez-Cataluna A."/>
            <person name="Figueras M.J."/>
            <person name="Salas-Masso N."/>
        </authorList>
    </citation>
    <scope>NUCLEOTIDE SEQUENCE [LARGE SCALE GENOMIC DNA]</scope>
    <source>
        <strain evidence="6 7">CECT 7386</strain>
    </source>
</reference>
<feature type="DNA-binding region" description="OmpR/PhoB-type" evidence="3">
    <location>
        <begin position="145"/>
        <end position="238"/>
    </location>
</feature>
<feature type="domain" description="OmpR/PhoB-type" evidence="5">
    <location>
        <begin position="145"/>
        <end position="238"/>
    </location>
</feature>
<dbReference type="SMART" id="SM00862">
    <property type="entry name" value="Trans_reg_C"/>
    <property type="match status" value="1"/>
</dbReference>
<dbReference type="AlphaFoldDB" id="A0AAX2AJN0"/>
<evidence type="ECO:0000313" key="6">
    <source>
        <dbReference type="EMBL" id="RXK16233.1"/>
    </source>
</evidence>
<dbReference type="GO" id="GO:0006355">
    <property type="term" value="P:regulation of DNA-templated transcription"/>
    <property type="evidence" value="ECO:0007669"/>
    <property type="project" value="InterPro"/>
</dbReference>
<dbReference type="InterPro" id="IPR001867">
    <property type="entry name" value="OmpR/PhoB-type_DNA-bd"/>
</dbReference>
<evidence type="ECO:0000313" key="7">
    <source>
        <dbReference type="Proteomes" id="UP000290092"/>
    </source>
</evidence>
<evidence type="ECO:0000259" key="4">
    <source>
        <dbReference type="PROSITE" id="PS50110"/>
    </source>
</evidence>
<dbReference type="Gene3D" id="1.10.10.10">
    <property type="entry name" value="Winged helix-like DNA-binding domain superfamily/Winged helix DNA-binding domain"/>
    <property type="match status" value="1"/>
</dbReference>
<feature type="domain" description="Response regulatory" evidence="4">
    <location>
        <begin position="13"/>
        <end position="128"/>
    </location>
</feature>
<dbReference type="GO" id="GO:0000160">
    <property type="term" value="P:phosphorelay signal transduction system"/>
    <property type="evidence" value="ECO:0007669"/>
    <property type="project" value="InterPro"/>
</dbReference>
<dbReference type="PANTHER" id="PTHR43228">
    <property type="entry name" value="TWO-COMPONENT RESPONSE REGULATOR"/>
    <property type="match status" value="1"/>
</dbReference>
<dbReference type="RefSeq" id="WP_114841542.1">
    <property type="nucleotide sequence ID" value="NZ_CP031219.1"/>
</dbReference>
<dbReference type="InterPro" id="IPR001789">
    <property type="entry name" value="Sig_transdc_resp-reg_receiver"/>
</dbReference>
<dbReference type="Pfam" id="PF00486">
    <property type="entry name" value="Trans_reg_C"/>
    <property type="match status" value="1"/>
</dbReference>
<dbReference type="InterPro" id="IPR016032">
    <property type="entry name" value="Sig_transdc_resp-reg_C-effctor"/>
</dbReference>
<sequence>MSKVTNFVKEDVSILIVEDETVLAIGMEYSLQNMGYSVSGIETTSANAINHVRERKPDIIIMDINLRGSSSGIEAAKHIWQYYKIPIIFLTSYSDEKTIKKAMACEPYGYLLKPCKDEELSVAIQVAIYKHNYFFKNIKVFDEEQQFVNLKDNFKFHLGKALLYKDKEPIKLTGNETKFFEILCENVGETVSFERISNYIWRDSLYDLGKLRTLVYRVKQKIKADLIESIFETGYRLK</sequence>
<dbReference type="GO" id="GO:0003677">
    <property type="term" value="F:DNA binding"/>
    <property type="evidence" value="ECO:0007669"/>
    <property type="project" value="UniProtKB-UniRule"/>
</dbReference>
<evidence type="ECO:0000256" key="2">
    <source>
        <dbReference type="PROSITE-ProRule" id="PRU00169"/>
    </source>
</evidence>
<accession>A0AAX2AJN0</accession>
<dbReference type="EMBL" id="NXID01000012">
    <property type="protein sequence ID" value="RXK16233.1"/>
    <property type="molecule type" value="Genomic_DNA"/>
</dbReference>
<dbReference type="SUPFAM" id="SSF52172">
    <property type="entry name" value="CheY-like"/>
    <property type="match status" value="1"/>
</dbReference>
<dbReference type="KEGG" id="amyt:AMYT_1093"/>
<dbReference type="SUPFAM" id="SSF46894">
    <property type="entry name" value="C-terminal effector domain of the bipartite response regulators"/>
    <property type="match status" value="1"/>
</dbReference>
<protein>
    <recommendedName>
        <fullName evidence="8">Two-component system response regulator</fullName>
    </recommendedName>
</protein>
<evidence type="ECO:0000256" key="3">
    <source>
        <dbReference type="PROSITE-ProRule" id="PRU01091"/>
    </source>
</evidence>
<dbReference type="Gene3D" id="3.40.50.2300">
    <property type="match status" value="1"/>
</dbReference>
<keyword evidence="7" id="KW-1185">Reference proteome</keyword>
<dbReference type="InterPro" id="IPR036388">
    <property type="entry name" value="WH-like_DNA-bd_sf"/>
</dbReference>
<dbReference type="Pfam" id="PF00072">
    <property type="entry name" value="Response_reg"/>
    <property type="match status" value="1"/>
</dbReference>
<keyword evidence="2" id="KW-0597">Phosphoprotein</keyword>
<feature type="modified residue" description="4-aspartylphosphate" evidence="2">
    <location>
        <position position="63"/>
    </location>
</feature>
<gene>
    <name evidence="6" type="ORF">CP985_04435</name>
</gene>
<organism evidence="6 7">
    <name type="scientific">Malaciobacter mytili LMG 24559</name>
    <dbReference type="NCBI Taxonomy" id="1032238"/>
    <lineage>
        <taxon>Bacteria</taxon>
        <taxon>Pseudomonadati</taxon>
        <taxon>Campylobacterota</taxon>
        <taxon>Epsilonproteobacteria</taxon>
        <taxon>Campylobacterales</taxon>
        <taxon>Arcobacteraceae</taxon>
        <taxon>Malaciobacter</taxon>
    </lineage>
</organism>
<dbReference type="PROSITE" id="PS51755">
    <property type="entry name" value="OMPR_PHOB"/>
    <property type="match status" value="1"/>
</dbReference>
<evidence type="ECO:0000259" key="5">
    <source>
        <dbReference type="PROSITE" id="PS51755"/>
    </source>
</evidence>
<name>A0AAX2AJN0_9BACT</name>
<evidence type="ECO:0000256" key="1">
    <source>
        <dbReference type="ARBA" id="ARBA00023125"/>
    </source>
</evidence>
<evidence type="ECO:0008006" key="8">
    <source>
        <dbReference type="Google" id="ProtNLM"/>
    </source>
</evidence>
<dbReference type="PANTHER" id="PTHR43228:SF6">
    <property type="entry name" value="RESPONSE REGULATOR RECEIVER"/>
    <property type="match status" value="1"/>
</dbReference>
<dbReference type="CDD" id="cd17534">
    <property type="entry name" value="REC_DC-like"/>
    <property type="match status" value="1"/>
</dbReference>
<keyword evidence="1 3" id="KW-0238">DNA-binding</keyword>
<comment type="caution">
    <text evidence="6">The sequence shown here is derived from an EMBL/GenBank/DDBJ whole genome shotgun (WGS) entry which is preliminary data.</text>
</comment>
<proteinExistence type="predicted"/>
<dbReference type="PROSITE" id="PS50110">
    <property type="entry name" value="RESPONSE_REGULATORY"/>
    <property type="match status" value="1"/>
</dbReference>
<dbReference type="InterPro" id="IPR052048">
    <property type="entry name" value="ST_Response_Regulator"/>
</dbReference>
<dbReference type="Proteomes" id="UP000290092">
    <property type="component" value="Unassembled WGS sequence"/>
</dbReference>
<dbReference type="InterPro" id="IPR011006">
    <property type="entry name" value="CheY-like_superfamily"/>
</dbReference>
<dbReference type="SMART" id="SM00448">
    <property type="entry name" value="REC"/>
    <property type="match status" value="1"/>
</dbReference>